<gene>
    <name evidence="2" type="ORF">BOLC1T01569H</name>
</gene>
<proteinExistence type="predicted"/>
<feature type="compositionally biased region" description="Low complexity" evidence="1">
    <location>
        <begin position="8"/>
        <end position="23"/>
    </location>
</feature>
<feature type="region of interest" description="Disordered" evidence="1">
    <location>
        <begin position="1"/>
        <end position="28"/>
    </location>
</feature>
<dbReference type="EMBL" id="LR031878">
    <property type="protein sequence ID" value="VDD49180.1"/>
    <property type="molecule type" value="Genomic_DNA"/>
</dbReference>
<reference evidence="2" key="1">
    <citation type="submission" date="2018-11" db="EMBL/GenBank/DDBJ databases">
        <authorList>
            <consortium name="Genoscope - CEA"/>
            <person name="William W."/>
        </authorList>
    </citation>
    <scope>NUCLEOTIDE SEQUENCE</scope>
</reference>
<evidence type="ECO:0000313" key="2">
    <source>
        <dbReference type="EMBL" id="VDD49180.1"/>
    </source>
</evidence>
<dbReference type="AlphaFoldDB" id="A0A3P6FA80"/>
<organism evidence="2">
    <name type="scientific">Brassica oleracea</name>
    <name type="common">Wild cabbage</name>
    <dbReference type="NCBI Taxonomy" id="3712"/>
    <lineage>
        <taxon>Eukaryota</taxon>
        <taxon>Viridiplantae</taxon>
        <taxon>Streptophyta</taxon>
        <taxon>Embryophyta</taxon>
        <taxon>Tracheophyta</taxon>
        <taxon>Spermatophyta</taxon>
        <taxon>Magnoliopsida</taxon>
        <taxon>eudicotyledons</taxon>
        <taxon>Gunneridae</taxon>
        <taxon>Pentapetalae</taxon>
        <taxon>rosids</taxon>
        <taxon>malvids</taxon>
        <taxon>Brassicales</taxon>
        <taxon>Brassicaceae</taxon>
        <taxon>Brassiceae</taxon>
        <taxon>Brassica</taxon>
    </lineage>
</organism>
<protein>
    <submittedName>
        <fullName evidence="2">Uncharacterized protein</fullName>
    </submittedName>
</protein>
<name>A0A3P6FA80_BRAOL</name>
<sequence>MALAINVSSSSSSAISTSSFPSSELKVSAPRIGSLRLSDRVNVSTASLSLSGKRSSSVKPLNVQSIAKESFVPSQAASMVTSEVTEKLDVVEMEDFEELAKSLVRKRHRNRL</sequence>
<accession>A0A3P6FA80</accession>
<evidence type="ECO:0000256" key="1">
    <source>
        <dbReference type="SAM" id="MobiDB-lite"/>
    </source>
</evidence>